<evidence type="ECO:0000256" key="1">
    <source>
        <dbReference type="SAM" id="SignalP"/>
    </source>
</evidence>
<evidence type="ECO:0000313" key="3">
    <source>
        <dbReference type="Proteomes" id="UP000271241"/>
    </source>
</evidence>
<keyword evidence="3" id="KW-1185">Reference proteome</keyword>
<name>A0A4P9XQY5_9FUNG</name>
<feature type="chain" id="PRO_5020763262" description="Mannose-6-phosphate receptor binding domain-containing protein" evidence="1">
    <location>
        <begin position="24"/>
        <end position="182"/>
    </location>
</feature>
<dbReference type="Proteomes" id="UP000271241">
    <property type="component" value="Unassembled WGS sequence"/>
</dbReference>
<gene>
    <name evidence="2" type="ORF">THASP1DRAFT_23994</name>
</gene>
<dbReference type="AlphaFoldDB" id="A0A4P9XQY5"/>
<feature type="signal peptide" evidence="1">
    <location>
        <begin position="1"/>
        <end position="23"/>
    </location>
</feature>
<sequence>MHISALLAILILGLWTICQQVAAMNATITLQMGEINGVCADAPYKYVTYTGNVTKGKLLGFFVVEEETLRKARQESLKNQTDGARISYRYAMNASCVGNKNLRNTTCDIGAEAPVPIFSVTENPCILVDNTGGKEVAVVNILYAFTNETKFPSAGNAFSSKYNDGAMFGALIGLLMLLAVPW</sequence>
<organism evidence="2 3">
    <name type="scientific">Thamnocephalis sphaerospora</name>
    <dbReference type="NCBI Taxonomy" id="78915"/>
    <lineage>
        <taxon>Eukaryota</taxon>
        <taxon>Fungi</taxon>
        <taxon>Fungi incertae sedis</taxon>
        <taxon>Zoopagomycota</taxon>
        <taxon>Zoopagomycotina</taxon>
        <taxon>Zoopagomycetes</taxon>
        <taxon>Zoopagales</taxon>
        <taxon>Sigmoideomycetaceae</taxon>
        <taxon>Thamnocephalis</taxon>
    </lineage>
</organism>
<dbReference type="EMBL" id="KZ992657">
    <property type="protein sequence ID" value="RKP07921.1"/>
    <property type="molecule type" value="Genomic_DNA"/>
</dbReference>
<evidence type="ECO:0000313" key="2">
    <source>
        <dbReference type="EMBL" id="RKP07921.1"/>
    </source>
</evidence>
<reference evidence="3" key="1">
    <citation type="journal article" date="2018" name="Nat. Microbiol.">
        <title>Leveraging single-cell genomics to expand the fungal tree of life.</title>
        <authorList>
            <person name="Ahrendt S.R."/>
            <person name="Quandt C.A."/>
            <person name="Ciobanu D."/>
            <person name="Clum A."/>
            <person name="Salamov A."/>
            <person name="Andreopoulos B."/>
            <person name="Cheng J.F."/>
            <person name="Woyke T."/>
            <person name="Pelin A."/>
            <person name="Henrissat B."/>
            <person name="Reynolds N.K."/>
            <person name="Benny G.L."/>
            <person name="Smith M.E."/>
            <person name="James T.Y."/>
            <person name="Grigoriev I.V."/>
        </authorList>
    </citation>
    <scope>NUCLEOTIDE SEQUENCE [LARGE SCALE GENOMIC DNA]</scope>
    <source>
        <strain evidence="3">RSA 1356</strain>
    </source>
</reference>
<proteinExistence type="predicted"/>
<keyword evidence="1" id="KW-0732">Signal</keyword>
<accession>A0A4P9XQY5</accession>
<protein>
    <recommendedName>
        <fullName evidence="4">Mannose-6-phosphate receptor binding domain-containing protein</fullName>
    </recommendedName>
</protein>
<evidence type="ECO:0008006" key="4">
    <source>
        <dbReference type="Google" id="ProtNLM"/>
    </source>
</evidence>